<sequence length="77" mass="7921">MPQNFQTQQPVHGWFIPAQPAAPAKKKMPLLLRLVLGAAVGLAIVLGSHTNEDGPSTTPPQTPAATTPPTTASTGTP</sequence>
<protein>
    <submittedName>
        <fullName evidence="3">Uncharacterized protein</fullName>
    </submittedName>
</protein>
<feature type="region of interest" description="Disordered" evidence="1">
    <location>
        <begin position="48"/>
        <end position="77"/>
    </location>
</feature>
<feature type="compositionally biased region" description="Low complexity" evidence="1">
    <location>
        <begin position="63"/>
        <end position="77"/>
    </location>
</feature>
<evidence type="ECO:0000256" key="1">
    <source>
        <dbReference type="SAM" id="MobiDB-lite"/>
    </source>
</evidence>
<dbReference type="RefSeq" id="WP_190136151.1">
    <property type="nucleotide sequence ID" value="NZ_BNBT01000032.1"/>
</dbReference>
<organism evidence="3 4">
    <name type="scientific">Streptomyces longispororuber</name>
    <dbReference type="NCBI Taxonomy" id="68230"/>
    <lineage>
        <taxon>Bacteria</taxon>
        <taxon>Bacillati</taxon>
        <taxon>Actinomycetota</taxon>
        <taxon>Actinomycetes</taxon>
        <taxon>Kitasatosporales</taxon>
        <taxon>Streptomycetaceae</taxon>
        <taxon>Streptomyces</taxon>
    </lineage>
</organism>
<dbReference type="Proteomes" id="UP000608024">
    <property type="component" value="Unassembled WGS sequence"/>
</dbReference>
<keyword evidence="2" id="KW-1133">Transmembrane helix</keyword>
<evidence type="ECO:0000256" key="2">
    <source>
        <dbReference type="SAM" id="Phobius"/>
    </source>
</evidence>
<keyword evidence="2" id="KW-0472">Membrane</keyword>
<dbReference type="EMBL" id="BNBT01000032">
    <property type="protein sequence ID" value="GHE56374.1"/>
    <property type="molecule type" value="Genomic_DNA"/>
</dbReference>
<evidence type="ECO:0000313" key="3">
    <source>
        <dbReference type="EMBL" id="GHE56374.1"/>
    </source>
</evidence>
<keyword evidence="2" id="KW-0812">Transmembrane</keyword>
<evidence type="ECO:0000313" key="4">
    <source>
        <dbReference type="Proteomes" id="UP000608024"/>
    </source>
</evidence>
<gene>
    <name evidence="3" type="ORF">GCM10018785_27090</name>
</gene>
<feature type="transmembrane region" description="Helical" evidence="2">
    <location>
        <begin position="30"/>
        <end position="49"/>
    </location>
</feature>
<reference evidence="3" key="1">
    <citation type="journal article" date="2014" name="Int. J. Syst. Evol. Microbiol.">
        <title>Complete genome sequence of Corynebacterium casei LMG S-19264T (=DSM 44701T), isolated from a smear-ripened cheese.</title>
        <authorList>
            <consortium name="US DOE Joint Genome Institute (JGI-PGF)"/>
            <person name="Walter F."/>
            <person name="Albersmeier A."/>
            <person name="Kalinowski J."/>
            <person name="Ruckert C."/>
        </authorList>
    </citation>
    <scope>NUCLEOTIDE SEQUENCE</scope>
    <source>
        <strain evidence="3">JCM 4784</strain>
    </source>
</reference>
<comment type="caution">
    <text evidence="3">The sequence shown here is derived from an EMBL/GenBank/DDBJ whole genome shotgun (WGS) entry which is preliminary data.</text>
</comment>
<proteinExistence type="predicted"/>
<reference evidence="3" key="2">
    <citation type="submission" date="2020-09" db="EMBL/GenBank/DDBJ databases">
        <authorList>
            <person name="Sun Q."/>
            <person name="Ohkuma M."/>
        </authorList>
    </citation>
    <scope>NUCLEOTIDE SEQUENCE</scope>
    <source>
        <strain evidence="3">JCM 4784</strain>
    </source>
</reference>
<keyword evidence="4" id="KW-1185">Reference proteome</keyword>
<dbReference type="AlphaFoldDB" id="A0A918ZKK1"/>
<accession>A0A918ZKK1</accession>
<name>A0A918ZKK1_9ACTN</name>